<reference evidence="2" key="1">
    <citation type="journal article" date="2017" name="Front. Plant Sci.">
        <title>Climate Clever Clovers: New Paradigm to Reduce the Environmental Footprint of Ruminants by Breeding Low Methanogenic Forages Utilizing Haplotype Variation.</title>
        <authorList>
            <person name="Kaur P."/>
            <person name="Appels R."/>
            <person name="Bayer P.E."/>
            <person name="Keeble-Gagnere G."/>
            <person name="Wang J."/>
            <person name="Hirakawa H."/>
            <person name="Shirasawa K."/>
            <person name="Vercoe P."/>
            <person name="Stefanova K."/>
            <person name="Durmic Z."/>
            <person name="Nichols P."/>
            <person name="Revell C."/>
            <person name="Isobe S.N."/>
            <person name="Edwards D."/>
            <person name="Erskine W."/>
        </authorList>
    </citation>
    <scope>NUCLEOTIDE SEQUENCE [LARGE SCALE GENOMIC DNA]</scope>
    <source>
        <strain evidence="2">cv. Daliak</strain>
    </source>
</reference>
<dbReference type="OrthoDB" id="1700450at2759"/>
<sequence>MSFTVWVTGTSRTSLIVTIGPSPCHRGDFQYQSGYESRECAENKEEFYYKSLSRKLEKLKYSWISSLQRMRGSRKLLRMTLKK</sequence>
<evidence type="ECO:0000313" key="1">
    <source>
        <dbReference type="EMBL" id="GAU43868.1"/>
    </source>
</evidence>
<gene>
    <name evidence="1" type="ORF">TSUD_179630</name>
</gene>
<protein>
    <submittedName>
        <fullName evidence="1">Uncharacterized protein</fullName>
    </submittedName>
</protein>
<name>A0A2Z6NH68_TRISU</name>
<proteinExistence type="predicted"/>
<accession>A0A2Z6NH68</accession>
<keyword evidence="2" id="KW-1185">Reference proteome</keyword>
<organism evidence="1 2">
    <name type="scientific">Trifolium subterraneum</name>
    <name type="common">Subterranean clover</name>
    <dbReference type="NCBI Taxonomy" id="3900"/>
    <lineage>
        <taxon>Eukaryota</taxon>
        <taxon>Viridiplantae</taxon>
        <taxon>Streptophyta</taxon>
        <taxon>Embryophyta</taxon>
        <taxon>Tracheophyta</taxon>
        <taxon>Spermatophyta</taxon>
        <taxon>Magnoliopsida</taxon>
        <taxon>eudicotyledons</taxon>
        <taxon>Gunneridae</taxon>
        <taxon>Pentapetalae</taxon>
        <taxon>rosids</taxon>
        <taxon>fabids</taxon>
        <taxon>Fabales</taxon>
        <taxon>Fabaceae</taxon>
        <taxon>Papilionoideae</taxon>
        <taxon>50 kb inversion clade</taxon>
        <taxon>NPAAA clade</taxon>
        <taxon>Hologalegina</taxon>
        <taxon>IRL clade</taxon>
        <taxon>Trifolieae</taxon>
        <taxon>Trifolium</taxon>
    </lineage>
</organism>
<dbReference type="EMBL" id="DF973999">
    <property type="protein sequence ID" value="GAU43868.1"/>
    <property type="molecule type" value="Genomic_DNA"/>
</dbReference>
<dbReference type="AlphaFoldDB" id="A0A2Z6NH68"/>
<evidence type="ECO:0000313" key="2">
    <source>
        <dbReference type="Proteomes" id="UP000242715"/>
    </source>
</evidence>
<dbReference type="Proteomes" id="UP000242715">
    <property type="component" value="Unassembled WGS sequence"/>
</dbReference>